<dbReference type="VEuPathDB" id="FungiDB:EYZ11_010297"/>
<evidence type="ECO:0000313" key="4">
    <source>
        <dbReference type="Proteomes" id="UP000324241"/>
    </source>
</evidence>
<dbReference type="GO" id="GO:0016758">
    <property type="term" value="F:hexosyltransferase activity"/>
    <property type="evidence" value="ECO:0007669"/>
    <property type="project" value="InterPro"/>
</dbReference>
<feature type="non-terminal residue" evidence="3">
    <location>
        <position position="235"/>
    </location>
</feature>
<feature type="domain" description="Glycosyltransferase family 28 N-terminal" evidence="2">
    <location>
        <begin position="113"/>
        <end position="175"/>
    </location>
</feature>
<feature type="region of interest" description="Disordered" evidence="1">
    <location>
        <begin position="1"/>
        <end position="24"/>
    </location>
</feature>
<organism evidence="3 4">
    <name type="scientific">Aspergillus tanneri</name>
    <dbReference type="NCBI Taxonomy" id="1220188"/>
    <lineage>
        <taxon>Eukaryota</taxon>
        <taxon>Fungi</taxon>
        <taxon>Dikarya</taxon>
        <taxon>Ascomycota</taxon>
        <taxon>Pezizomycotina</taxon>
        <taxon>Eurotiomycetes</taxon>
        <taxon>Eurotiomycetidae</taxon>
        <taxon>Eurotiales</taxon>
        <taxon>Aspergillaceae</taxon>
        <taxon>Aspergillus</taxon>
        <taxon>Aspergillus subgen. Circumdati</taxon>
    </lineage>
</organism>
<dbReference type="AlphaFoldDB" id="A0A5M9MA24"/>
<protein>
    <recommendedName>
        <fullName evidence="2">Glycosyltransferase family 28 N-terminal domain-containing protein</fullName>
    </recommendedName>
</protein>
<dbReference type="OrthoDB" id="5835829at2759"/>
<reference evidence="3 4" key="1">
    <citation type="submission" date="2019-08" db="EMBL/GenBank/DDBJ databases">
        <title>The genome sequence of a newly discovered highly antifungal drug resistant Aspergillus species, Aspergillus tanneri NIH 1004.</title>
        <authorList>
            <person name="Mounaud S."/>
            <person name="Singh I."/>
            <person name="Joardar V."/>
            <person name="Pakala S."/>
            <person name="Pakala S."/>
            <person name="Venepally P."/>
            <person name="Chung J.K."/>
            <person name="Losada L."/>
            <person name="Nierman W.C."/>
        </authorList>
    </citation>
    <scope>NUCLEOTIDE SEQUENCE [LARGE SCALE GENOMIC DNA]</scope>
    <source>
        <strain evidence="3 4">NIH1004</strain>
    </source>
</reference>
<dbReference type="Proteomes" id="UP000324241">
    <property type="component" value="Unassembled WGS sequence"/>
</dbReference>
<dbReference type="PANTHER" id="PTHR48050">
    <property type="entry name" value="STEROL 3-BETA-GLUCOSYLTRANSFERASE"/>
    <property type="match status" value="1"/>
</dbReference>
<dbReference type="Pfam" id="PF03033">
    <property type="entry name" value="Glyco_transf_28"/>
    <property type="match status" value="1"/>
</dbReference>
<evidence type="ECO:0000313" key="3">
    <source>
        <dbReference type="EMBL" id="KAA8643875.1"/>
    </source>
</evidence>
<dbReference type="EMBL" id="QUQM01000006">
    <property type="protein sequence ID" value="KAA8643875.1"/>
    <property type="molecule type" value="Genomic_DNA"/>
</dbReference>
<comment type="caution">
    <text evidence="3">The sequence shown here is derived from an EMBL/GenBank/DDBJ whole genome shotgun (WGS) entry which is preliminary data.</text>
</comment>
<sequence length="235" mass="25575">MVAQPPKGTAPEQSTPSTQIDLDDQELAEDDVPAPAYGEHYGVIHDEKNGMGTSAQLTDDGRVAIRINHFNRQLSQLIAPPLHVEDSRPLPPPYIPPSLGGDPSVRPPPPLNIVIQVVGSRGDVQPFVALGKVLKDVYGHRVRLATHSTFEDFVQQHGLEFFSIGGDPTRLMAFMVKNPGLRPGFRSVMSGDVGQQRKHVAEYIQGCWRSCYRADDGTDDDLSESSGSDSGSRPI</sequence>
<dbReference type="InterPro" id="IPR050426">
    <property type="entry name" value="Glycosyltransferase_28"/>
</dbReference>
<dbReference type="GeneID" id="54330773"/>
<gene>
    <name evidence="3" type="ORF">ATNIH1004_008071</name>
</gene>
<dbReference type="PANTHER" id="PTHR48050:SF13">
    <property type="entry name" value="STEROL 3-BETA-GLUCOSYLTRANSFERASE UGT80A2"/>
    <property type="match status" value="1"/>
</dbReference>
<dbReference type="SUPFAM" id="SSF53756">
    <property type="entry name" value="UDP-Glycosyltransferase/glycogen phosphorylase"/>
    <property type="match status" value="1"/>
</dbReference>
<feature type="compositionally biased region" description="Polar residues" evidence="1">
    <location>
        <begin position="11"/>
        <end position="20"/>
    </location>
</feature>
<name>A0A5M9MA24_9EURO</name>
<dbReference type="GO" id="GO:0005975">
    <property type="term" value="P:carbohydrate metabolic process"/>
    <property type="evidence" value="ECO:0007669"/>
    <property type="project" value="InterPro"/>
</dbReference>
<proteinExistence type="predicted"/>
<dbReference type="FunFam" id="3.40.50.2000:FF:000268">
    <property type="entry name" value="Glycosyltransferase family 1 protein"/>
    <property type="match status" value="1"/>
</dbReference>
<evidence type="ECO:0000259" key="2">
    <source>
        <dbReference type="Pfam" id="PF03033"/>
    </source>
</evidence>
<dbReference type="InterPro" id="IPR004276">
    <property type="entry name" value="GlycoTrans_28_N"/>
</dbReference>
<dbReference type="Gene3D" id="3.40.50.2000">
    <property type="entry name" value="Glycogen Phosphorylase B"/>
    <property type="match status" value="1"/>
</dbReference>
<dbReference type="RefSeq" id="XP_033423236.1">
    <property type="nucleotide sequence ID" value="XM_033572684.1"/>
</dbReference>
<evidence type="ECO:0000256" key="1">
    <source>
        <dbReference type="SAM" id="MobiDB-lite"/>
    </source>
</evidence>
<accession>A0A5M9MA24</accession>